<keyword evidence="6 8" id="KW-0472">Membrane</keyword>
<comment type="subunit">
    <text evidence="8">Part of a complex composed of FtsB, FtsL and FtsQ.</text>
</comment>
<comment type="subcellular location">
    <subcellularLocation>
        <location evidence="8">Cell inner membrane</location>
        <topology evidence="8">Single-pass type II membrane protein</topology>
    </subcellularLocation>
    <subcellularLocation>
        <location evidence="1">Cell membrane</location>
        <topology evidence="1">Single-pass type II membrane protein</topology>
    </subcellularLocation>
    <text evidence="8">Localizes to the division septum where it forms a ring structure.</text>
</comment>
<dbReference type="PANTHER" id="PTHR37479:SF1">
    <property type="entry name" value="CELL DIVISION PROTEIN FTSL"/>
    <property type="match status" value="1"/>
</dbReference>
<evidence type="ECO:0000256" key="2">
    <source>
        <dbReference type="ARBA" id="ARBA00022475"/>
    </source>
</evidence>
<dbReference type="InterPro" id="IPR011922">
    <property type="entry name" value="Cell_div_FtsL"/>
</dbReference>
<gene>
    <name evidence="8" type="primary">ftsL</name>
    <name evidence="10" type="ORF">OM33_04850</name>
</gene>
<evidence type="ECO:0000256" key="8">
    <source>
        <dbReference type="HAMAP-Rule" id="MF_00910"/>
    </source>
</evidence>
<evidence type="ECO:0000256" key="5">
    <source>
        <dbReference type="ARBA" id="ARBA00022989"/>
    </source>
</evidence>
<evidence type="ECO:0000256" key="1">
    <source>
        <dbReference type="ARBA" id="ARBA00004401"/>
    </source>
</evidence>
<keyword evidence="11" id="KW-1185">Reference proteome</keyword>
<keyword evidence="7 8" id="KW-0131">Cell cycle</keyword>
<comment type="function">
    <text evidence="8">Essential cell division protein. May link together the upstream cell division proteins, which are predominantly cytoplasmic, with the downstream cell division proteins, which are predominantly periplasmic.</text>
</comment>
<evidence type="ECO:0000256" key="9">
    <source>
        <dbReference type="NCBIfam" id="TIGR02209"/>
    </source>
</evidence>
<keyword evidence="4 8" id="KW-0812">Transmembrane</keyword>
<evidence type="ECO:0000313" key="10">
    <source>
        <dbReference type="EMBL" id="AIY64548.1"/>
    </source>
</evidence>
<dbReference type="STRING" id="1348114.OM33_04850"/>
<evidence type="ECO:0000313" key="11">
    <source>
        <dbReference type="Proteomes" id="UP000030341"/>
    </source>
</evidence>
<evidence type="ECO:0000256" key="3">
    <source>
        <dbReference type="ARBA" id="ARBA00022618"/>
    </source>
</evidence>
<keyword evidence="3 8" id="KW-0132">Cell division</keyword>
<keyword evidence="8" id="KW-0997">Cell inner membrane</keyword>
<reference evidence="10 11" key="1">
    <citation type="submission" date="2014-11" db="EMBL/GenBank/DDBJ databases">
        <title>Complete Genome Sequence of Pseudoalteromonas sp. Strain OCN003 Isolated from Kaneohe Bay, Oahu, Hawaii.</title>
        <authorList>
            <person name="Beurmann S."/>
            <person name="Videau P."/>
            <person name="Ushijima B."/>
            <person name="Smith A.M."/>
            <person name="Aeby G.S."/>
            <person name="Callahan S.M."/>
            <person name="Belcaid M."/>
        </authorList>
    </citation>
    <scope>NUCLEOTIDE SEQUENCE [LARGE SCALE GENOMIC DNA]</scope>
    <source>
        <strain evidence="10 11">OCN003</strain>
    </source>
</reference>
<organism evidence="10 11">
    <name type="scientific">Pseudoalteromonas piratica</name>
    <dbReference type="NCBI Taxonomy" id="1348114"/>
    <lineage>
        <taxon>Bacteria</taxon>
        <taxon>Pseudomonadati</taxon>
        <taxon>Pseudomonadota</taxon>
        <taxon>Gammaproteobacteria</taxon>
        <taxon>Alteromonadales</taxon>
        <taxon>Pseudoalteromonadaceae</taxon>
        <taxon>Pseudoalteromonas</taxon>
    </lineage>
</organism>
<proteinExistence type="inferred from homology"/>
<dbReference type="AlphaFoldDB" id="A0A0A7EDD4"/>
<keyword evidence="5 8" id="KW-1133">Transmembrane helix</keyword>
<dbReference type="KEGG" id="pseo:OM33_04850"/>
<dbReference type="GO" id="GO:0043093">
    <property type="term" value="P:FtsZ-dependent cytokinesis"/>
    <property type="evidence" value="ECO:0007669"/>
    <property type="project" value="UniProtKB-UniRule"/>
</dbReference>
<evidence type="ECO:0000256" key="6">
    <source>
        <dbReference type="ARBA" id="ARBA00023136"/>
    </source>
</evidence>
<comment type="similarity">
    <text evidence="8">Belongs to the FtsL family.</text>
</comment>
<sequence length="108" mass="12392">MASKNNTRQPNLFIEITKGLFREKVTLGLLFSIFATALAVVMVTDASRAEVIKQDKLLQQKDELDLAWGYLVVESEFYAQHARVEDIAKKKLDMKRPERKDEKLVVLP</sequence>
<evidence type="ECO:0000256" key="7">
    <source>
        <dbReference type="ARBA" id="ARBA00023306"/>
    </source>
</evidence>
<dbReference type="PANTHER" id="PTHR37479">
    <property type="entry name" value="CELL DIVISION PROTEIN FTSL"/>
    <property type="match status" value="1"/>
</dbReference>
<accession>A0A0A7EDD4</accession>
<protein>
    <recommendedName>
        <fullName evidence="8 9">Cell division protein FtsL</fullName>
    </recommendedName>
</protein>
<dbReference type="Proteomes" id="UP000030341">
    <property type="component" value="Chromosome 1"/>
</dbReference>
<evidence type="ECO:0000256" key="4">
    <source>
        <dbReference type="ARBA" id="ARBA00022692"/>
    </source>
</evidence>
<dbReference type="HOGENOM" id="CLU_156524_2_0_6"/>
<dbReference type="Pfam" id="PF04999">
    <property type="entry name" value="FtsL"/>
    <property type="match status" value="1"/>
</dbReference>
<keyword evidence="2 8" id="KW-1003">Cell membrane</keyword>
<dbReference type="eggNOG" id="COG3116">
    <property type="taxonomic scope" value="Bacteria"/>
</dbReference>
<dbReference type="EMBL" id="CP009888">
    <property type="protein sequence ID" value="AIY64548.1"/>
    <property type="molecule type" value="Genomic_DNA"/>
</dbReference>
<dbReference type="GO" id="GO:0032153">
    <property type="term" value="C:cell division site"/>
    <property type="evidence" value="ECO:0007669"/>
    <property type="project" value="UniProtKB-UniRule"/>
</dbReference>
<feature type="transmembrane region" description="Helical" evidence="8">
    <location>
        <begin position="25"/>
        <end position="44"/>
    </location>
</feature>
<dbReference type="HAMAP" id="MF_00910">
    <property type="entry name" value="FtsL"/>
    <property type="match status" value="1"/>
</dbReference>
<dbReference type="RefSeq" id="WP_038639421.1">
    <property type="nucleotide sequence ID" value="NZ_CP009888.1"/>
</dbReference>
<dbReference type="OrthoDB" id="6196803at2"/>
<name>A0A0A7EDD4_9GAMM</name>
<dbReference type="GO" id="GO:0005886">
    <property type="term" value="C:plasma membrane"/>
    <property type="evidence" value="ECO:0007669"/>
    <property type="project" value="UniProtKB-SubCell"/>
</dbReference>
<dbReference type="NCBIfam" id="TIGR02209">
    <property type="entry name" value="ftsL_broad"/>
    <property type="match status" value="1"/>
</dbReference>